<evidence type="ECO:0000313" key="2">
    <source>
        <dbReference type="Proteomes" id="UP000248168"/>
    </source>
</evidence>
<reference evidence="2" key="1">
    <citation type="submission" date="2018-04" db="EMBL/GenBank/DDBJ databases">
        <authorList>
            <person name="Lucker S."/>
            <person name="Sakoula D."/>
        </authorList>
    </citation>
    <scope>NUCLEOTIDE SEQUENCE [LARGE SCALE GENOMIC DNA]</scope>
</reference>
<evidence type="ECO:0000313" key="1">
    <source>
        <dbReference type="EMBL" id="SPP66019.1"/>
    </source>
</evidence>
<keyword evidence="2" id="KW-1185">Reference proteome</keyword>
<organism evidence="1 2">
    <name type="scientific">Nitrospira lenta</name>
    <dbReference type="NCBI Taxonomy" id="1436998"/>
    <lineage>
        <taxon>Bacteria</taxon>
        <taxon>Pseudomonadati</taxon>
        <taxon>Nitrospirota</taxon>
        <taxon>Nitrospiria</taxon>
        <taxon>Nitrospirales</taxon>
        <taxon>Nitrospiraceae</taxon>
        <taxon>Nitrospira</taxon>
    </lineage>
</organism>
<sequence>MCRFSLSCLVCGKEEAETNEQDSESVRHAFLVSDGGGMIRSGWSKDQPEREQNYFFAGSSQGTIGIKFVEGLASGDAKRTAMAPRSAPVREWVTSG</sequence>
<proteinExistence type="predicted"/>
<dbReference type="Proteomes" id="UP000248168">
    <property type="component" value="Unassembled WGS sequence"/>
</dbReference>
<protein>
    <submittedName>
        <fullName evidence="1">Uncharacterized protein</fullName>
    </submittedName>
</protein>
<name>A0A330LA88_9BACT</name>
<gene>
    <name evidence="1" type="ORF">NITLEN_50059</name>
</gene>
<accession>A0A330LA88</accession>
<dbReference type="InParanoid" id="A0A330LA88"/>
<dbReference type="AlphaFoldDB" id="A0A330LA88"/>
<dbReference type="EMBL" id="OUNR01000018">
    <property type="protein sequence ID" value="SPP66019.1"/>
    <property type="molecule type" value="Genomic_DNA"/>
</dbReference>